<protein>
    <submittedName>
        <fullName evidence="2">Uncharacterized protein</fullName>
    </submittedName>
</protein>
<organism evidence="2 3">
    <name type="scientific">Peribacillus glennii</name>
    <dbReference type="NCBI Taxonomy" id="2303991"/>
    <lineage>
        <taxon>Bacteria</taxon>
        <taxon>Bacillati</taxon>
        <taxon>Bacillota</taxon>
        <taxon>Bacilli</taxon>
        <taxon>Bacillales</taxon>
        <taxon>Bacillaceae</taxon>
        <taxon>Peribacillus</taxon>
    </lineage>
</organism>
<sequence length="68" mass="7763">MALAVGIVLVSLVYTLVAGRTQKALKGEYDTQIDEKIQQHPYLRNPVFLSFALFFILVLGYILYWSVK</sequence>
<proteinExistence type="predicted"/>
<dbReference type="AlphaFoldDB" id="A0A372LC90"/>
<keyword evidence="3" id="KW-1185">Reference proteome</keyword>
<dbReference type="Proteomes" id="UP000262939">
    <property type="component" value="Unassembled WGS sequence"/>
</dbReference>
<accession>A0A372LC90</accession>
<evidence type="ECO:0000313" key="3">
    <source>
        <dbReference type="Proteomes" id="UP000262939"/>
    </source>
</evidence>
<keyword evidence="1" id="KW-0812">Transmembrane</keyword>
<keyword evidence="1" id="KW-1133">Transmembrane helix</keyword>
<reference evidence="2 3" key="1">
    <citation type="submission" date="2018-08" db="EMBL/GenBank/DDBJ databases">
        <title>Bacillus chawlae sp. nov., Bacillus glennii sp. nov., and Bacillus saganii sp. nov. Isolated from the Vehicle Assembly Building at Kennedy Space Center where the Viking Spacecraft were Assembled.</title>
        <authorList>
            <person name="Seuylemezian A."/>
            <person name="Vaishampayan P."/>
        </authorList>
    </citation>
    <scope>NUCLEOTIDE SEQUENCE [LARGE SCALE GENOMIC DNA]</scope>
    <source>
        <strain evidence="2 3">V44-8</strain>
    </source>
</reference>
<feature type="transmembrane region" description="Helical" evidence="1">
    <location>
        <begin position="42"/>
        <end position="64"/>
    </location>
</feature>
<evidence type="ECO:0000256" key="1">
    <source>
        <dbReference type="SAM" id="Phobius"/>
    </source>
</evidence>
<dbReference type="EMBL" id="QVTD01000006">
    <property type="protein sequence ID" value="RFU63530.1"/>
    <property type="molecule type" value="Genomic_DNA"/>
</dbReference>
<dbReference type="OrthoDB" id="2454818at2"/>
<gene>
    <name evidence="2" type="ORF">D0466_12020</name>
</gene>
<name>A0A372LC90_9BACI</name>
<keyword evidence="1" id="KW-0472">Membrane</keyword>
<evidence type="ECO:0000313" key="2">
    <source>
        <dbReference type="EMBL" id="RFU63530.1"/>
    </source>
</evidence>
<comment type="caution">
    <text evidence="2">The sequence shown here is derived from an EMBL/GenBank/DDBJ whole genome shotgun (WGS) entry which is preliminary data.</text>
</comment>